<organism evidence="1 2">
    <name type="scientific">Panagrolaimus sp. JU765</name>
    <dbReference type="NCBI Taxonomy" id="591449"/>
    <lineage>
        <taxon>Eukaryota</taxon>
        <taxon>Metazoa</taxon>
        <taxon>Ecdysozoa</taxon>
        <taxon>Nematoda</taxon>
        <taxon>Chromadorea</taxon>
        <taxon>Rhabditida</taxon>
        <taxon>Tylenchina</taxon>
        <taxon>Panagrolaimomorpha</taxon>
        <taxon>Panagrolaimoidea</taxon>
        <taxon>Panagrolaimidae</taxon>
        <taxon>Panagrolaimus</taxon>
    </lineage>
</organism>
<name>A0AC34RBZ0_9BILA</name>
<protein>
    <submittedName>
        <fullName evidence="2">Uncharacterized protein</fullName>
    </submittedName>
</protein>
<dbReference type="Proteomes" id="UP000887576">
    <property type="component" value="Unplaced"/>
</dbReference>
<reference evidence="2" key="1">
    <citation type="submission" date="2025-08" db="UniProtKB">
        <authorList>
            <consortium name="WormBaseParasite"/>
        </authorList>
    </citation>
    <scope>IDENTIFICATION</scope>
</reference>
<accession>A0AC34RBZ0</accession>
<dbReference type="WBParaSite" id="JU765_v2.g5530.t2">
    <property type="protein sequence ID" value="JU765_v2.g5530.t2"/>
    <property type="gene ID" value="JU765_v2.g5530"/>
</dbReference>
<sequence>MIVLSTTIMARERKPVIFPTVSKEKMTEIMEKIIEQERTDEETTDLLTELEQKLLEKFKIAFKIAVHDAFKNIDPNAKLVDFLNSEHAEEVMKKIRRMMPGEEIFSKNGTPLRQ</sequence>
<proteinExistence type="predicted"/>
<evidence type="ECO:0000313" key="1">
    <source>
        <dbReference type="Proteomes" id="UP000887576"/>
    </source>
</evidence>
<evidence type="ECO:0000313" key="2">
    <source>
        <dbReference type="WBParaSite" id="JU765_v2.g5530.t2"/>
    </source>
</evidence>